<evidence type="ECO:0000313" key="2">
    <source>
        <dbReference type="EMBL" id="KLN57891.1"/>
    </source>
</evidence>
<dbReference type="GO" id="GO:0003677">
    <property type="term" value="F:DNA binding"/>
    <property type="evidence" value="ECO:0007669"/>
    <property type="project" value="InterPro"/>
</dbReference>
<evidence type="ECO:0000256" key="1">
    <source>
        <dbReference type="SAM" id="MobiDB-lite"/>
    </source>
</evidence>
<dbReference type="InterPro" id="IPR014057">
    <property type="entry name" value="HI1420"/>
</dbReference>
<dbReference type="InterPro" id="IPR010982">
    <property type="entry name" value="Lambda_DNA-bd_dom_sf"/>
</dbReference>
<dbReference type="AlphaFoldDB" id="A0A0H2M730"/>
<protein>
    <recommendedName>
        <fullName evidence="4">Addiction module antidote protein</fullName>
    </recommendedName>
</protein>
<comment type="caution">
    <text evidence="2">The sequence shown here is derived from an EMBL/GenBank/DDBJ whole genome shotgun (WGS) entry which is preliminary data.</text>
</comment>
<dbReference type="Pfam" id="PF21716">
    <property type="entry name" value="dnstrm_HI1420"/>
    <property type="match status" value="1"/>
</dbReference>
<evidence type="ECO:0000313" key="3">
    <source>
        <dbReference type="Proteomes" id="UP000035170"/>
    </source>
</evidence>
<dbReference type="EMBL" id="JZWI01000005">
    <property type="protein sequence ID" value="KLN57891.1"/>
    <property type="molecule type" value="Genomic_DNA"/>
</dbReference>
<dbReference type="CDD" id="cd00093">
    <property type="entry name" value="HTH_XRE"/>
    <property type="match status" value="1"/>
</dbReference>
<dbReference type="Proteomes" id="UP000035170">
    <property type="component" value="Unassembled WGS sequence"/>
</dbReference>
<dbReference type="PATRIC" id="fig|34073.19.peg.914"/>
<keyword evidence="3" id="KW-1185">Reference proteome</keyword>
<feature type="region of interest" description="Disordered" evidence="1">
    <location>
        <begin position="69"/>
        <end position="109"/>
    </location>
</feature>
<dbReference type="Gene3D" id="1.10.260.40">
    <property type="entry name" value="lambda repressor-like DNA-binding domains"/>
    <property type="match status" value="1"/>
</dbReference>
<accession>A0A0H2M730</accession>
<sequence length="109" mass="11351">MTKQELITALTARRDATGLTHADIALRSGLTERSVRNALSLKGNPQMSSLLALVDALGLELQLAPKGFGERADADPGYRPVPTRIGNAVGGAAASSASASEPRSRKRSP</sequence>
<name>A0A0H2M730_VARPD</name>
<dbReference type="RefSeq" id="WP_047783464.1">
    <property type="nucleotide sequence ID" value="NZ_JZWI01000005.1"/>
</dbReference>
<gene>
    <name evidence="2" type="ORF">VPARA_09020</name>
</gene>
<dbReference type="SUPFAM" id="SSF47413">
    <property type="entry name" value="lambda repressor-like DNA-binding domains"/>
    <property type="match status" value="1"/>
</dbReference>
<dbReference type="InterPro" id="IPR001387">
    <property type="entry name" value="Cro/C1-type_HTH"/>
</dbReference>
<evidence type="ECO:0008006" key="4">
    <source>
        <dbReference type="Google" id="ProtNLM"/>
    </source>
</evidence>
<proteinExistence type="predicted"/>
<reference evidence="2 3" key="1">
    <citation type="submission" date="2015-03" db="EMBL/GenBank/DDBJ databases">
        <title>Genome sequence of Variovorax paradoxus TBEA6.</title>
        <authorList>
            <person name="Poehlein A."/>
            <person name="Schuldes J."/>
            <person name="Wuebbeler J.H."/>
            <person name="Hiessl S."/>
            <person name="Steinbuechel A."/>
            <person name="Daniel R."/>
        </authorList>
    </citation>
    <scope>NUCLEOTIDE SEQUENCE [LARGE SCALE GENOMIC DNA]</scope>
    <source>
        <strain evidence="2 3">TBEA6</strain>
    </source>
</reference>
<organism evidence="2 3">
    <name type="scientific">Variovorax paradoxus</name>
    <dbReference type="NCBI Taxonomy" id="34073"/>
    <lineage>
        <taxon>Bacteria</taxon>
        <taxon>Pseudomonadati</taxon>
        <taxon>Pseudomonadota</taxon>
        <taxon>Betaproteobacteria</taxon>
        <taxon>Burkholderiales</taxon>
        <taxon>Comamonadaceae</taxon>
        <taxon>Variovorax</taxon>
    </lineage>
</organism>